<dbReference type="Pfam" id="PF04341">
    <property type="entry name" value="DUF485"/>
    <property type="match status" value="1"/>
</dbReference>
<dbReference type="InterPro" id="IPR007436">
    <property type="entry name" value="DUF485"/>
</dbReference>
<keyword evidence="3" id="KW-1185">Reference proteome</keyword>
<accession>A0A5B2WEV7</accession>
<organism evidence="2 3">
    <name type="scientific">Solihabitans fulvus</name>
    <dbReference type="NCBI Taxonomy" id="1892852"/>
    <lineage>
        <taxon>Bacteria</taxon>
        <taxon>Bacillati</taxon>
        <taxon>Actinomycetota</taxon>
        <taxon>Actinomycetes</taxon>
        <taxon>Pseudonocardiales</taxon>
        <taxon>Pseudonocardiaceae</taxon>
        <taxon>Solihabitans</taxon>
    </lineage>
</organism>
<dbReference type="Proteomes" id="UP000323454">
    <property type="component" value="Unassembled WGS sequence"/>
</dbReference>
<dbReference type="PANTHER" id="PTHR38441">
    <property type="entry name" value="INTEGRAL MEMBRANE PROTEIN-RELATED"/>
    <property type="match status" value="1"/>
</dbReference>
<feature type="transmembrane region" description="Helical" evidence="1">
    <location>
        <begin position="63"/>
        <end position="85"/>
    </location>
</feature>
<keyword evidence="1" id="KW-0472">Membrane</keyword>
<evidence type="ECO:0000313" key="3">
    <source>
        <dbReference type="Proteomes" id="UP000323454"/>
    </source>
</evidence>
<keyword evidence="1" id="KW-1133">Transmembrane helix</keyword>
<reference evidence="2 3" key="2">
    <citation type="submission" date="2019-09" db="EMBL/GenBank/DDBJ databases">
        <authorList>
            <person name="Jin C."/>
        </authorList>
    </citation>
    <scope>NUCLEOTIDE SEQUENCE [LARGE SCALE GENOMIC DNA]</scope>
    <source>
        <strain evidence="2 3">AN110305</strain>
    </source>
</reference>
<feature type="transmembrane region" description="Helical" evidence="1">
    <location>
        <begin position="97"/>
        <end position="119"/>
    </location>
</feature>
<comment type="caution">
    <text evidence="2">The sequence shown here is derived from an EMBL/GenBank/DDBJ whole genome shotgun (WGS) entry which is preliminary data.</text>
</comment>
<dbReference type="PANTHER" id="PTHR38441:SF1">
    <property type="entry name" value="MEMBRANE PROTEIN"/>
    <property type="match status" value="1"/>
</dbReference>
<evidence type="ECO:0000256" key="1">
    <source>
        <dbReference type="SAM" id="Phobius"/>
    </source>
</evidence>
<proteinExistence type="predicted"/>
<gene>
    <name evidence="2" type="ORF">F0L68_39610</name>
</gene>
<keyword evidence="1" id="KW-0812">Transmembrane</keyword>
<reference evidence="2 3" key="1">
    <citation type="submission" date="2019-09" db="EMBL/GenBank/DDBJ databases">
        <title>Goodfellowia gen. nov., a new genus of the Pseudonocardineae related to Actinoalloteichus, containing Goodfellowia coeruleoviolacea gen. nov., comb. nov. gen. nov., comb. nov.</title>
        <authorList>
            <person name="Labeda D."/>
        </authorList>
    </citation>
    <scope>NUCLEOTIDE SEQUENCE [LARGE SCALE GENOMIC DNA]</scope>
    <source>
        <strain evidence="2 3">AN110305</strain>
    </source>
</reference>
<protein>
    <submittedName>
        <fullName evidence="2">DUF485 domain-containing protein</fullName>
    </submittedName>
</protein>
<sequence length="142" mass="15917">MTKAIPAAMDSRDPRASRAAGQGFTAFEGVTDGSMVDSDGNPDFAVIQQSPEFQELRRRLRRFVFPMSALFLAWYLTYVLFAAYAHDFMSQKVGGQVNVGIVFGLLEFVSTVIITLVYARYAKRRLDPQRDLVRSRAGVVEE</sequence>
<dbReference type="OrthoDB" id="3543412at2"/>
<evidence type="ECO:0000313" key="2">
    <source>
        <dbReference type="EMBL" id="KAA2248739.1"/>
    </source>
</evidence>
<dbReference type="EMBL" id="VUOB01000104">
    <property type="protein sequence ID" value="KAA2248739.1"/>
    <property type="molecule type" value="Genomic_DNA"/>
</dbReference>
<dbReference type="AlphaFoldDB" id="A0A5B2WEV7"/>
<name>A0A5B2WEV7_9PSEU</name>